<evidence type="ECO:0000256" key="1">
    <source>
        <dbReference type="SAM" id="MobiDB-lite"/>
    </source>
</evidence>
<evidence type="ECO:0000313" key="3">
    <source>
        <dbReference type="Proteomes" id="UP000276133"/>
    </source>
</evidence>
<feature type="region of interest" description="Disordered" evidence="1">
    <location>
        <begin position="96"/>
        <end position="116"/>
    </location>
</feature>
<organism evidence="2 3">
    <name type="scientific">Brachionus plicatilis</name>
    <name type="common">Marine rotifer</name>
    <name type="synonym">Brachionus muelleri</name>
    <dbReference type="NCBI Taxonomy" id="10195"/>
    <lineage>
        <taxon>Eukaryota</taxon>
        <taxon>Metazoa</taxon>
        <taxon>Spiralia</taxon>
        <taxon>Gnathifera</taxon>
        <taxon>Rotifera</taxon>
        <taxon>Eurotatoria</taxon>
        <taxon>Monogononta</taxon>
        <taxon>Pseudotrocha</taxon>
        <taxon>Ploima</taxon>
        <taxon>Brachionidae</taxon>
        <taxon>Brachionus</taxon>
    </lineage>
</organism>
<name>A0A3M7R226_BRAPC</name>
<proteinExistence type="predicted"/>
<accession>A0A3M7R226</accession>
<gene>
    <name evidence="2" type="ORF">BpHYR1_053523</name>
</gene>
<feature type="compositionally biased region" description="Polar residues" evidence="1">
    <location>
        <begin position="106"/>
        <end position="116"/>
    </location>
</feature>
<keyword evidence="3" id="KW-1185">Reference proteome</keyword>
<protein>
    <submittedName>
        <fullName evidence="2">Uncharacterized protein</fullName>
    </submittedName>
</protein>
<dbReference type="AlphaFoldDB" id="A0A3M7R226"/>
<dbReference type="EMBL" id="REGN01004438">
    <property type="protein sequence ID" value="RNA17519.1"/>
    <property type="molecule type" value="Genomic_DNA"/>
</dbReference>
<feature type="non-terminal residue" evidence="2">
    <location>
        <position position="1"/>
    </location>
</feature>
<sequence length="116" mass="12732">PHCKFIKQTIFSLAVGERLPTFGETTQKIKKQNMTYLGRFSVTSRIRVVAKGARKHRPLPRPTTAPSKLSRRILILDSGIESVALEGAEREVLSVDGAPSELRSTEVGSIGTQQAM</sequence>
<reference evidence="2 3" key="1">
    <citation type="journal article" date="2018" name="Sci. Rep.">
        <title>Genomic signatures of local adaptation to the degree of environmental predictability in rotifers.</title>
        <authorList>
            <person name="Franch-Gras L."/>
            <person name="Hahn C."/>
            <person name="Garcia-Roger E.M."/>
            <person name="Carmona M.J."/>
            <person name="Serra M."/>
            <person name="Gomez A."/>
        </authorList>
    </citation>
    <scope>NUCLEOTIDE SEQUENCE [LARGE SCALE GENOMIC DNA]</scope>
    <source>
        <strain evidence="2">HYR1</strain>
    </source>
</reference>
<dbReference type="Proteomes" id="UP000276133">
    <property type="component" value="Unassembled WGS sequence"/>
</dbReference>
<evidence type="ECO:0000313" key="2">
    <source>
        <dbReference type="EMBL" id="RNA17519.1"/>
    </source>
</evidence>
<comment type="caution">
    <text evidence="2">The sequence shown here is derived from an EMBL/GenBank/DDBJ whole genome shotgun (WGS) entry which is preliminary data.</text>
</comment>